<proteinExistence type="predicted"/>
<sequence>MPSTYYAVLLALVLGVGCGALQQ</sequence>
<name>A0A382LM53_9ZZZZ</name>
<reference evidence="1" key="1">
    <citation type="submission" date="2018-05" db="EMBL/GenBank/DDBJ databases">
        <authorList>
            <person name="Lanie J.A."/>
            <person name="Ng W.-L."/>
            <person name="Kazmierczak K.M."/>
            <person name="Andrzejewski T.M."/>
            <person name="Davidsen T.M."/>
            <person name="Wayne K.J."/>
            <person name="Tettelin H."/>
            <person name="Glass J.I."/>
            <person name="Rusch D."/>
            <person name="Podicherti R."/>
            <person name="Tsui H.-C.T."/>
            <person name="Winkler M.E."/>
        </authorList>
    </citation>
    <scope>NUCLEOTIDE SEQUENCE</scope>
</reference>
<dbReference type="EMBL" id="UINC01087106">
    <property type="protein sequence ID" value="SVC36182.1"/>
    <property type="molecule type" value="Genomic_DNA"/>
</dbReference>
<accession>A0A382LM53</accession>
<organism evidence="1">
    <name type="scientific">marine metagenome</name>
    <dbReference type="NCBI Taxonomy" id="408172"/>
    <lineage>
        <taxon>unclassified sequences</taxon>
        <taxon>metagenomes</taxon>
        <taxon>ecological metagenomes</taxon>
    </lineage>
</organism>
<dbReference type="AlphaFoldDB" id="A0A382LM53"/>
<protein>
    <submittedName>
        <fullName evidence="1">Uncharacterized protein</fullName>
    </submittedName>
</protein>
<evidence type="ECO:0000313" key="1">
    <source>
        <dbReference type="EMBL" id="SVC36182.1"/>
    </source>
</evidence>
<gene>
    <name evidence="1" type="ORF">METZ01_LOCUS289036</name>
</gene>